<organism evidence="1 2">
    <name type="scientific">Megasphaera cerevisiae DSM 20462</name>
    <dbReference type="NCBI Taxonomy" id="1122219"/>
    <lineage>
        <taxon>Bacteria</taxon>
        <taxon>Bacillati</taxon>
        <taxon>Bacillota</taxon>
        <taxon>Negativicutes</taxon>
        <taxon>Veillonellales</taxon>
        <taxon>Veillonellaceae</taxon>
        <taxon>Megasphaera</taxon>
    </lineage>
</organism>
<name>A0A0J6X0M8_9FIRM</name>
<protein>
    <submittedName>
        <fullName evidence="1">Molybdopterin oxidoreductase</fullName>
    </submittedName>
</protein>
<dbReference type="AlphaFoldDB" id="A0A0J6X0M8"/>
<dbReference type="PANTHER" id="PTHR39450">
    <property type="entry name" value="MOLYBDOPTERIN OXIDOREDUCTASE, 4FE-4S CLUSTER-BINDING SUBUNIT"/>
    <property type="match status" value="1"/>
</dbReference>
<dbReference type="EMBL" id="LEKT01000002">
    <property type="protein sequence ID" value="KMO87712.1"/>
    <property type="molecule type" value="Genomic_DNA"/>
</dbReference>
<dbReference type="SUPFAM" id="SSF160148">
    <property type="entry name" value="CPE0013-like"/>
    <property type="match status" value="1"/>
</dbReference>
<dbReference type="Gene3D" id="1.20.5.50">
    <property type="match status" value="1"/>
</dbReference>
<sequence>MMQTYTCIICPNGCELQVDMMKDRRTIKKIEGNLCPKGAEYARQEVQDPRRTIATSVLVQGGVLPLASVRLSKAVPKNQIFDVMGAIKKITLQAPVQAGSVILFNVLDSGSDVIVTRSVKAGGQNV</sequence>
<dbReference type="OrthoDB" id="9811531at2"/>
<dbReference type="PATRIC" id="fig|1122219.3.peg.188"/>
<keyword evidence="2" id="KW-1185">Reference proteome</keyword>
<proteinExistence type="predicted"/>
<dbReference type="InterPro" id="IPR036593">
    <property type="entry name" value="CPE0013-like_sf"/>
</dbReference>
<accession>A0A0J6X0M8</accession>
<dbReference type="STRING" id="39029.BSR42_07545"/>
<evidence type="ECO:0000313" key="2">
    <source>
        <dbReference type="Proteomes" id="UP000036503"/>
    </source>
</evidence>
<dbReference type="RefSeq" id="WP_048512933.1">
    <property type="nucleotide sequence ID" value="NZ_FUXD01000013.1"/>
</dbReference>
<dbReference type="Gene3D" id="3.10.530.10">
    <property type="entry name" value="CPE0013-like"/>
    <property type="match status" value="1"/>
</dbReference>
<dbReference type="InParanoid" id="A0A0J6X0M8"/>
<reference evidence="1 2" key="1">
    <citation type="submission" date="2015-06" db="EMBL/GenBank/DDBJ databases">
        <title>Draft genome sequence of beer spoilage bacterium Megasphaera cerevisiae type strain 20462.</title>
        <authorList>
            <person name="Kutumbaka K."/>
            <person name="Pasmowitz J."/>
            <person name="Mategko J."/>
            <person name="Reyes D."/>
            <person name="Friedrich A."/>
            <person name="Han S."/>
            <person name="Martens-Habbena W."/>
            <person name="Neal-McKinney J."/>
            <person name="Janagama H.K."/>
            <person name="Nadala C."/>
            <person name="Samadpour M."/>
        </authorList>
    </citation>
    <scope>NUCLEOTIDE SEQUENCE [LARGE SCALE GENOMIC DNA]</scope>
    <source>
        <strain evidence="1 2">DSM 20462</strain>
    </source>
</reference>
<comment type="caution">
    <text evidence="1">The sequence shown here is derived from an EMBL/GenBank/DDBJ whole genome shotgun (WGS) entry which is preliminary data.</text>
</comment>
<evidence type="ECO:0000313" key="1">
    <source>
        <dbReference type="EMBL" id="KMO87712.1"/>
    </source>
</evidence>
<dbReference type="Pfam" id="PF07892">
    <property type="entry name" value="DUF1667"/>
    <property type="match status" value="1"/>
</dbReference>
<gene>
    <name evidence="1" type="ORF">AB840_00850</name>
</gene>
<dbReference type="InterPro" id="IPR012460">
    <property type="entry name" value="DUF1667"/>
</dbReference>
<dbReference type="PANTHER" id="PTHR39450:SF1">
    <property type="entry name" value="DUF1667 DOMAIN-CONTAINING PROTEIN"/>
    <property type="match status" value="1"/>
</dbReference>
<dbReference type="Proteomes" id="UP000036503">
    <property type="component" value="Unassembled WGS sequence"/>
</dbReference>